<dbReference type="SUPFAM" id="SSF88723">
    <property type="entry name" value="PIN domain-like"/>
    <property type="match status" value="1"/>
</dbReference>
<dbReference type="Proteomes" id="UP000078389">
    <property type="component" value="Unassembled WGS sequence"/>
</dbReference>
<protein>
    <recommendedName>
        <fullName evidence="1">PIN domain-containing protein</fullName>
    </recommendedName>
</protein>
<dbReference type="STRING" id="1770058.A3840_11030"/>
<name>A0A178HYL9_9HYPH</name>
<comment type="caution">
    <text evidence="2">The sequence shown here is derived from an EMBL/GenBank/DDBJ whole genome shotgun (WGS) entry which is preliminary data.</text>
</comment>
<evidence type="ECO:0000259" key="1">
    <source>
        <dbReference type="Pfam" id="PF01850"/>
    </source>
</evidence>
<sequence length="133" mass="14756">MLGVDTNVLVRFLTRDDAVQSEIARNILTSRENQPIHISLVALVELVWVLTKLKRWSRRDVFEVCRDLLRSGDFVIESAALVEQCLLEAENAKCDFADALIAAVNMRAGCATTVTFDHDARTLAGMTAAETFS</sequence>
<feature type="domain" description="PIN" evidence="1">
    <location>
        <begin position="4"/>
        <end position="124"/>
    </location>
</feature>
<gene>
    <name evidence="2" type="ORF">A3840_11030</name>
</gene>
<reference evidence="2 3" key="1">
    <citation type="submission" date="2016-03" db="EMBL/GenBank/DDBJ databases">
        <title>Genome sequencing of Devosia sp. S37.</title>
        <authorList>
            <person name="Mohd Nor M."/>
        </authorList>
    </citation>
    <scope>NUCLEOTIDE SEQUENCE [LARGE SCALE GENOMIC DNA]</scope>
    <source>
        <strain evidence="2 3">S37</strain>
    </source>
</reference>
<dbReference type="EMBL" id="LVVY01000086">
    <property type="protein sequence ID" value="OAM77156.1"/>
    <property type="molecule type" value="Genomic_DNA"/>
</dbReference>
<dbReference type="PANTHER" id="PTHR39664:SF2">
    <property type="entry name" value="NUCLEIC ACID-BINDING PROTEIN, CONTAINING PIN DOMAIN-RELATED"/>
    <property type="match status" value="1"/>
</dbReference>
<dbReference type="PANTHER" id="PTHR39664">
    <property type="match status" value="1"/>
</dbReference>
<accession>A0A178HYL9</accession>
<keyword evidence="3" id="KW-1185">Reference proteome</keyword>
<evidence type="ECO:0000313" key="3">
    <source>
        <dbReference type="Proteomes" id="UP000078389"/>
    </source>
</evidence>
<organism evidence="2 3">
    <name type="scientific">Devosia elaeis</name>
    <dbReference type="NCBI Taxonomy" id="1770058"/>
    <lineage>
        <taxon>Bacteria</taxon>
        <taxon>Pseudomonadati</taxon>
        <taxon>Pseudomonadota</taxon>
        <taxon>Alphaproteobacteria</taxon>
        <taxon>Hyphomicrobiales</taxon>
        <taxon>Devosiaceae</taxon>
        <taxon>Devosia</taxon>
    </lineage>
</organism>
<dbReference type="InterPro" id="IPR002716">
    <property type="entry name" value="PIN_dom"/>
</dbReference>
<dbReference type="CDD" id="cd18683">
    <property type="entry name" value="PIN_VapC-like"/>
    <property type="match status" value="1"/>
</dbReference>
<proteinExistence type="predicted"/>
<dbReference type="AlphaFoldDB" id="A0A178HYL9"/>
<dbReference type="InterPro" id="IPR029060">
    <property type="entry name" value="PIN-like_dom_sf"/>
</dbReference>
<evidence type="ECO:0000313" key="2">
    <source>
        <dbReference type="EMBL" id="OAM77156.1"/>
    </source>
</evidence>
<dbReference type="Pfam" id="PF01850">
    <property type="entry name" value="PIN"/>
    <property type="match status" value="1"/>
</dbReference>
<dbReference type="Gene3D" id="3.40.50.1010">
    <property type="entry name" value="5'-nuclease"/>
    <property type="match status" value="1"/>
</dbReference>